<keyword evidence="2 3" id="KW-0238">DNA-binding</keyword>
<dbReference type="PROSITE" id="PS50061">
    <property type="entry name" value="ETS_DOMAIN_3"/>
    <property type="match status" value="1"/>
</dbReference>
<dbReference type="AlphaFoldDB" id="A0A9P0HVG5"/>
<sequence>MPSYQYLNGGSYYAGSGIASAVNVMLDDSSYTGSYIYESCENYQEYYPELEEWKKKSVKLWNGTDIVHWMSSIARELNICATDMMAEKFANFDGCQLSGLTQDEFILRDRHNGLYLYKRLQDLLESERKNYYMHHSMKPYNQLKMEDYIKEEQPVLTRLEVTPKKKPMSPPPSPPSPPVPSPPIVIPTAKKGRGRPRLPRRKKKTEKLGRLWEFLRDLLKNPDYCPSLIVWENHDEGMFRFVHSDKVAKLWGSKKENPDMNYEKLSRAMRYYYKSQVLLPVYGRRLVYKFGPTAKNWRVENPNFVK</sequence>
<dbReference type="SMART" id="SM00413">
    <property type="entry name" value="ETS"/>
    <property type="match status" value="1"/>
</dbReference>
<dbReference type="GO" id="GO:0005634">
    <property type="term" value="C:nucleus"/>
    <property type="evidence" value="ECO:0007669"/>
    <property type="project" value="UniProtKB-SubCell"/>
</dbReference>
<evidence type="ECO:0000313" key="7">
    <source>
        <dbReference type="Proteomes" id="UP001152798"/>
    </source>
</evidence>
<dbReference type="InterPro" id="IPR000418">
    <property type="entry name" value="Ets_dom"/>
</dbReference>
<protein>
    <recommendedName>
        <fullName evidence="5">ETS domain-containing protein</fullName>
    </recommendedName>
</protein>
<evidence type="ECO:0000256" key="3">
    <source>
        <dbReference type="RuleBase" id="RU004019"/>
    </source>
</evidence>
<dbReference type="SUPFAM" id="SSF46785">
    <property type="entry name" value="Winged helix' DNA-binding domain"/>
    <property type="match status" value="1"/>
</dbReference>
<feature type="compositionally biased region" description="Pro residues" evidence="4">
    <location>
        <begin position="168"/>
        <end position="185"/>
    </location>
</feature>
<keyword evidence="7" id="KW-1185">Reference proteome</keyword>
<dbReference type="InterPro" id="IPR003118">
    <property type="entry name" value="Pointed_dom"/>
</dbReference>
<evidence type="ECO:0000256" key="2">
    <source>
        <dbReference type="ARBA" id="ARBA00023125"/>
    </source>
</evidence>
<dbReference type="InterPro" id="IPR036388">
    <property type="entry name" value="WH-like_DNA-bd_sf"/>
</dbReference>
<comment type="similarity">
    <text evidence="1 3">Belongs to the ETS family.</text>
</comment>
<dbReference type="PRINTS" id="PR00454">
    <property type="entry name" value="ETSDOMAIN"/>
</dbReference>
<feature type="compositionally biased region" description="Basic residues" evidence="4">
    <location>
        <begin position="190"/>
        <end position="202"/>
    </location>
</feature>
<dbReference type="FunFam" id="1.10.10.10:FF:001336">
    <property type="entry name" value="Epithelium specific ets factor 3, ese3, putative"/>
    <property type="match status" value="1"/>
</dbReference>
<comment type="subcellular location">
    <subcellularLocation>
        <location evidence="3">Nucleus</location>
    </subcellularLocation>
</comment>
<name>A0A9P0HVG5_NEZVI</name>
<dbReference type="InterPro" id="IPR046328">
    <property type="entry name" value="ETS_fam"/>
</dbReference>
<organism evidence="6 7">
    <name type="scientific">Nezara viridula</name>
    <name type="common">Southern green stink bug</name>
    <name type="synonym">Cimex viridulus</name>
    <dbReference type="NCBI Taxonomy" id="85310"/>
    <lineage>
        <taxon>Eukaryota</taxon>
        <taxon>Metazoa</taxon>
        <taxon>Ecdysozoa</taxon>
        <taxon>Arthropoda</taxon>
        <taxon>Hexapoda</taxon>
        <taxon>Insecta</taxon>
        <taxon>Pterygota</taxon>
        <taxon>Neoptera</taxon>
        <taxon>Paraneoptera</taxon>
        <taxon>Hemiptera</taxon>
        <taxon>Heteroptera</taxon>
        <taxon>Panheteroptera</taxon>
        <taxon>Pentatomomorpha</taxon>
        <taxon>Pentatomoidea</taxon>
        <taxon>Pentatomidae</taxon>
        <taxon>Pentatominae</taxon>
        <taxon>Nezara</taxon>
    </lineage>
</organism>
<dbReference type="PANTHER" id="PTHR11849:SF190">
    <property type="entry name" value="ETS-DOMAIN PROTEIN"/>
    <property type="match status" value="1"/>
</dbReference>
<evidence type="ECO:0000259" key="5">
    <source>
        <dbReference type="PROSITE" id="PS50061"/>
    </source>
</evidence>
<reference evidence="6" key="1">
    <citation type="submission" date="2022-01" db="EMBL/GenBank/DDBJ databases">
        <authorList>
            <person name="King R."/>
        </authorList>
    </citation>
    <scope>NUCLEOTIDE SEQUENCE</scope>
</reference>
<dbReference type="InterPro" id="IPR036390">
    <property type="entry name" value="WH_DNA-bd_sf"/>
</dbReference>
<gene>
    <name evidence="6" type="ORF">NEZAVI_LOCUS15702</name>
</gene>
<feature type="domain" description="ETS" evidence="5">
    <location>
        <begin position="209"/>
        <end position="291"/>
    </location>
</feature>
<dbReference type="Pfam" id="PF00178">
    <property type="entry name" value="Ets"/>
    <property type="match status" value="1"/>
</dbReference>
<dbReference type="InterPro" id="IPR013761">
    <property type="entry name" value="SAM/pointed_sf"/>
</dbReference>
<dbReference type="Gene3D" id="1.10.10.10">
    <property type="entry name" value="Winged helix-like DNA-binding domain superfamily/Winged helix DNA-binding domain"/>
    <property type="match status" value="1"/>
</dbReference>
<proteinExistence type="inferred from homology"/>
<feature type="region of interest" description="Disordered" evidence="4">
    <location>
        <begin position="162"/>
        <end position="202"/>
    </location>
</feature>
<dbReference type="GO" id="GO:0030154">
    <property type="term" value="P:cell differentiation"/>
    <property type="evidence" value="ECO:0007669"/>
    <property type="project" value="TreeGrafter"/>
</dbReference>
<dbReference type="OrthoDB" id="5975550at2759"/>
<dbReference type="EMBL" id="OV725083">
    <property type="protein sequence ID" value="CAH1408112.1"/>
    <property type="molecule type" value="Genomic_DNA"/>
</dbReference>
<evidence type="ECO:0000256" key="1">
    <source>
        <dbReference type="ARBA" id="ARBA00005562"/>
    </source>
</evidence>
<accession>A0A9P0HVG5</accession>
<keyword evidence="3" id="KW-0539">Nucleus</keyword>
<dbReference type="GO" id="GO:0000981">
    <property type="term" value="F:DNA-binding transcription factor activity, RNA polymerase II-specific"/>
    <property type="evidence" value="ECO:0007669"/>
    <property type="project" value="TreeGrafter"/>
</dbReference>
<dbReference type="PANTHER" id="PTHR11849">
    <property type="entry name" value="ETS"/>
    <property type="match status" value="1"/>
</dbReference>
<dbReference type="Proteomes" id="UP001152798">
    <property type="component" value="Chromosome 7"/>
</dbReference>
<dbReference type="SUPFAM" id="SSF47769">
    <property type="entry name" value="SAM/Pointed domain"/>
    <property type="match status" value="1"/>
</dbReference>
<evidence type="ECO:0000256" key="4">
    <source>
        <dbReference type="SAM" id="MobiDB-lite"/>
    </source>
</evidence>
<dbReference type="Pfam" id="PF02198">
    <property type="entry name" value="SAM_PNT"/>
    <property type="match status" value="1"/>
</dbReference>
<dbReference type="Gene3D" id="1.10.150.50">
    <property type="entry name" value="Transcription Factor, Ets-1"/>
    <property type="match status" value="1"/>
</dbReference>
<dbReference type="GO" id="GO:0043565">
    <property type="term" value="F:sequence-specific DNA binding"/>
    <property type="evidence" value="ECO:0007669"/>
    <property type="project" value="InterPro"/>
</dbReference>
<evidence type="ECO:0000313" key="6">
    <source>
        <dbReference type="EMBL" id="CAH1408112.1"/>
    </source>
</evidence>